<evidence type="ECO:0000313" key="2">
    <source>
        <dbReference type="EMBL" id="GFS45494.1"/>
    </source>
</evidence>
<name>A0A8X6MEI8_NEPPI</name>
<keyword evidence="1" id="KW-0732">Signal</keyword>
<dbReference type="OrthoDB" id="6437190at2759"/>
<keyword evidence="3" id="KW-1185">Reference proteome</keyword>
<feature type="signal peptide" evidence="1">
    <location>
        <begin position="1"/>
        <end position="21"/>
    </location>
</feature>
<accession>A0A8X6MEI8</accession>
<evidence type="ECO:0000256" key="1">
    <source>
        <dbReference type="SAM" id="SignalP"/>
    </source>
</evidence>
<comment type="caution">
    <text evidence="2">The sequence shown here is derived from an EMBL/GenBank/DDBJ whole genome shotgun (WGS) entry which is preliminary data.</text>
</comment>
<feature type="chain" id="PRO_5036457000" evidence="1">
    <location>
        <begin position="22"/>
        <end position="146"/>
    </location>
</feature>
<sequence>MISVFFSLFLIYLHEITTVESVDCEVLCKKSGAPRIGNCFCKMIIFGQKRLFESDPYEPSSGRGASCRELCLRTGASRIGNCYCRSELFQEKKSHDSTLDLEKRDISCQQLCSQSGANRIGNCYCRPDLFQQKRNIEEYNDFSVNA</sequence>
<evidence type="ECO:0000313" key="3">
    <source>
        <dbReference type="Proteomes" id="UP000887013"/>
    </source>
</evidence>
<gene>
    <name evidence="2" type="ORF">NPIL_260181</name>
</gene>
<protein>
    <submittedName>
        <fullName evidence="2">Uncharacterized protein</fullName>
    </submittedName>
</protein>
<reference evidence="2" key="1">
    <citation type="submission" date="2020-08" db="EMBL/GenBank/DDBJ databases">
        <title>Multicomponent nature underlies the extraordinary mechanical properties of spider dragline silk.</title>
        <authorList>
            <person name="Kono N."/>
            <person name="Nakamura H."/>
            <person name="Mori M."/>
            <person name="Yoshida Y."/>
            <person name="Ohtoshi R."/>
            <person name="Malay A.D."/>
            <person name="Moran D.A.P."/>
            <person name="Tomita M."/>
            <person name="Numata K."/>
            <person name="Arakawa K."/>
        </authorList>
    </citation>
    <scope>NUCLEOTIDE SEQUENCE</scope>
</reference>
<organism evidence="2 3">
    <name type="scientific">Nephila pilipes</name>
    <name type="common">Giant wood spider</name>
    <name type="synonym">Nephila maculata</name>
    <dbReference type="NCBI Taxonomy" id="299642"/>
    <lineage>
        <taxon>Eukaryota</taxon>
        <taxon>Metazoa</taxon>
        <taxon>Ecdysozoa</taxon>
        <taxon>Arthropoda</taxon>
        <taxon>Chelicerata</taxon>
        <taxon>Arachnida</taxon>
        <taxon>Araneae</taxon>
        <taxon>Araneomorphae</taxon>
        <taxon>Entelegynae</taxon>
        <taxon>Araneoidea</taxon>
        <taxon>Nephilidae</taxon>
        <taxon>Nephila</taxon>
    </lineage>
</organism>
<dbReference type="EMBL" id="BMAW01044577">
    <property type="protein sequence ID" value="GFS45494.1"/>
    <property type="molecule type" value="Genomic_DNA"/>
</dbReference>
<dbReference type="AlphaFoldDB" id="A0A8X6MEI8"/>
<dbReference type="Proteomes" id="UP000887013">
    <property type="component" value="Unassembled WGS sequence"/>
</dbReference>
<proteinExistence type="predicted"/>